<feature type="transmembrane region" description="Helical" evidence="6">
    <location>
        <begin position="400"/>
        <end position="423"/>
    </location>
</feature>
<evidence type="ECO:0000313" key="7">
    <source>
        <dbReference type="EMBL" id="MCG2617235.1"/>
    </source>
</evidence>
<keyword evidence="8" id="KW-1185">Reference proteome</keyword>
<dbReference type="PANTHER" id="PTHR30250:SF11">
    <property type="entry name" value="O-ANTIGEN TRANSPORTER-RELATED"/>
    <property type="match status" value="1"/>
</dbReference>
<evidence type="ECO:0000256" key="3">
    <source>
        <dbReference type="ARBA" id="ARBA00022692"/>
    </source>
</evidence>
<evidence type="ECO:0000256" key="5">
    <source>
        <dbReference type="ARBA" id="ARBA00023136"/>
    </source>
</evidence>
<feature type="transmembrane region" description="Helical" evidence="6">
    <location>
        <begin position="84"/>
        <end position="106"/>
    </location>
</feature>
<feature type="transmembrane region" description="Helical" evidence="6">
    <location>
        <begin position="225"/>
        <end position="242"/>
    </location>
</feature>
<proteinExistence type="predicted"/>
<feature type="transmembrane region" description="Helical" evidence="6">
    <location>
        <begin position="50"/>
        <end position="72"/>
    </location>
</feature>
<accession>A0ABS9KY34</accession>
<evidence type="ECO:0000256" key="2">
    <source>
        <dbReference type="ARBA" id="ARBA00022475"/>
    </source>
</evidence>
<evidence type="ECO:0000256" key="4">
    <source>
        <dbReference type="ARBA" id="ARBA00022989"/>
    </source>
</evidence>
<dbReference type="RefSeq" id="WP_237875799.1">
    <property type="nucleotide sequence ID" value="NZ_JAKLTR010000019.1"/>
</dbReference>
<comment type="caution">
    <text evidence="7">The sequence shown here is derived from an EMBL/GenBank/DDBJ whole genome shotgun (WGS) entry which is preliminary data.</text>
</comment>
<evidence type="ECO:0000313" key="8">
    <source>
        <dbReference type="Proteomes" id="UP001165367"/>
    </source>
</evidence>
<feature type="transmembrane region" description="Helical" evidence="6">
    <location>
        <begin position="126"/>
        <end position="147"/>
    </location>
</feature>
<dbReference type="EMBL" id="JAKLTR010000019">
    <property type="protein sequence ID" value="MCG2617235.1"/>
    <property type="molecule type" value="Genomic_DNA"/>
</dbReference>
<keyword evidence="2" id="KW-1003">Cell membrane</keyword>
<keyword evidence="4 6" id="KW-1133">Transmembrane helix</keyword>
<dbReference type="InterPro" id="IPR050833">
    <property type="entry name" value="Poly_Biosynth_Transport"/>
</dbReference>
<feature type="transmembrane region" description="Helical" evidence="6">
    <location>
        <begin position="372"/>
        <end position="394"/>
    </location>
</feature>
<feature type="transmembrane region" description="Helical" evidence="6">
    <location>
        <begin position="262"/>
        <end position="289"/>
    </location>
</feature>
<dbReference type="Proteomes" id="UP001165367">
    <property type="component" value="Unassembled WGS sequence"/>
</dbReference>
<dbReference type="PANTHER" id="PTHR30250">
    <property type="entry name" value="PST FAMILY PREDICTED COLANIC ACID TRANSPORTER"/>
    <property type="match status" value="1"/>
</dbReference>
<organism evidence="7 8">
    <name type="scientific">Terrimonas ginsenosidimutans</name>
    <dbReference type="NCBI Taxonomy" id="2908004"/>
    <lineage>
        <taxon>Bacteria</taxon>
        <taxon>Pseudomonadati</taxon>
        <taxon>Bacteroidota</taxon>
        <taxon>Chitinophagia</taxon>
        <taxon>Chitinophagales</taxon>
        <taxon>Chitinophagaceae</taxon>
        <taxon>Terrimonas</taxon>
    </lineage>
</organism>
<name>A0ABS9KY34_9BACT</name>
<feature type="transmembrane region" description="Helical" evidence="6">
    <location>
        <begin position="183"/>
        <end position="204"/>
    </location>
</feature>
<reference evidence="7" key="1">
    <citation type="submission" date="2022-01" db="EMBL/GenBank/DDBJ databases">
        <authorList>
            <person name="Jo J.-H."/>
            <person name="Im W.-T."/>
        </authorList>
    </citation>
    <scope>NUCLEOTIDE SEQUENCE</scope>
    <source>
        <strain evidence="7">NA20</strain>
    </source>
</reference>
<evidence type="ECO:0000256" key="6">
    <source>
        <dbReference type="SAM" id="Phobius"/>
    </source>
</evidence>
<protein>
    <submittedName>
        <fullName evidence="7">Lipopolysaccharide biosynthesis protein</fullName>
    </submittedName>
</protein>
<feature type="transmembrane region" description="Helical" evidence="6">
    <location>
        <begin position="459"/>
        <end position="480"/>
    </location>
</feature>
<feature type="transmembrane region" description="Helical" evidence="6">
    <location>
        <begin position="435"/>
        <end position="453"/>
    </location>
</feature>
<gene>
    <name evidence="7" type="ORF">LZZ85_23265</name>
</gene>
<feature type="transmembrane region" description="Helical" evidence="6">
    <location>
        <begin position="159"/>
        <end position="177"/>
    </location>
</feature>
<feature type="transmembrane region" description="Helical" evidence="6">
    <location>
        <begin position="340"/>
        <end position="360"/>
    </location>
</feature>
<feature type="transmembrane region" description="Helical" evidence="6">
    <location>
        <begin position="310"/>
        <end position="328"/>
    </location>
</feature>
<feature type="transmembrane region" description="Helical" evidence="6">
    <location>
        <begin position="9"/>
        <end position="30"/>
    </location>
</feature>
<sequence>MSSIRRQSIISSGVVYLGFLIGMLNIYFFTKGGLFTGSEYGLTKFFYDTSILMMAFGTLSMPTYVIKFFPYYQDNLSKSKNDMLAIALGVTLIGFTIITIAGIVFKTLVIRKFSENSPEMVQYYEWIFPMGLGQCIFAVLEAYSWSIKRPVLTSFLKEVQFRIFTTLLILLFALRIIPNFDIFIKIYSLTYLAIALILFIYLLVRKEIYLSFSISKVTRRYARKILTLCAFVYSGSIVFYVSQIFDSLVIAAVLEDGMNKVAIFSIAFTLTGIIQAPQRAIVASSISHLSRAWKDRDMALLQKIYHRSSINLLIFASCMYFLMLLNYREAIITLGIQPEYLLGFSSFIFLGLTRVVDLGTGINTEIIGTSTYWRFQLISGAILLFLMLPLTYLLAKEFDILGPAIAQFISITIYNAIRIIFLWKKFRLFPFTRNSLYSVLIGLAAYILTYFAFRNLHGFAGLFCRSLLFLMLFGAAIVYLKLSPDLKPVVETVKKRLRL</sequence>
<keyword evidence="3 6" id="KW-0812">Transmembrane</keyword>
<comment type="subcellular location">
    <subcellularLocation>
        <location evidence="1">Cell membrane</location>
        <topology evidence="1">Multi-pass membrane protein</topology>
    </subcellularLocation>
</comment>
<keyword evidence="5 6" id="KW-0472">Membrane</keyword>
<evidence type="ECO:0000256" key="1">
    <source>
        <dbReference type="ARBA" id="ARBA00004651"/>
    </source>
</evidence>